<evidence type="ECO:0000259" key="8">
    <source>
        <dbReference type="Pfam" id="PF02777"/>
    </source>
</evidence>
<dbReference type="Gene3D" id="3.55.40.20">
    <property type="entry name" value="Iron/manganese superoxide dismutase, C-terminal domain"/>
    <property type="match status" value="1"/>
</dbReference>
<comment type="catalytic activity">
    <reaction evidence="6">
        <text>2 superoxide + 2 H(+) = H2O2 + O2</text>
        <dbReference type="Rhea" id="RHEA:20696"/>
        <dbReference type="ChEBI" id="CHEBI:15378"/>
        <dbReference type="ChEBI" id="CHEBI:15379"/>
        <dbReference type="ChEBI" id="CHEBI:16240"/>
        <dbReference type="ChEBI" id="CHEBI:18421"/>
        <dbReference type="EC" id="1.15.1.1"/>
    </reaction>
</comment>
<dbReference type="AlphaFoldDB" id="A0A9D2RRK3"/>
<evidence type="ECO:0000256" key="1">
    <source>
        <dbReference type="ARBA" id="ARBA00008714"/>
    </source>
</evidence>
<evidence type="ECO:0000256" key="6">
    <source>
        <dbReference type="RuleBase" id="RU000414"/>
    </source>
</evidence>
<reference evidence="9" key="2">
    <citation type="submission" date="2021-04" db="EMBL/GenBank/DDBJ databases">
        <authorList>
            <person name="Gilroy R."/>
        </authorList>
    </citation>
    <scope>NUCLEOTIDE SEQUENCE</scope>
    <source>
        <strain evidence="9">ChiBcec18-1249</strain>
    </source>
</reference>
<dbReference type="InterPro" id="IPR019833">
    <property type="entry name" value="Mn/Fe_SOD_BS"/>
</dbReference>
<dbReference type="GO" id="GO:0004784">
    <property type="term" value="F:superoxide dismutase activity"/>
    <property type="evidence" value="ECO:0007669"/>
    <property type="project" value="UniProtKB-EC"/>
</dbReference>
<dbReference type="InterPro" id="IPR001189">
    <property type="entry name" value="Mn/Fe_SOD"/>
</dbReference>
<dbReference type="Pfam" id="PF00081">
    <property type="entry name" value="Sod_Fe_N"/>
    <property type="match status" value="1"/>
</dbReference>
<dbReference type="SUPFAM" id="SSF54719">
    <property type="entry name" value="Fe,Mn superoxide dismutase (SOD), C-terminal domain"/>
    <property type="match status" value="1"/>
</dbReference>
<feature type="binding site" evidence="5">
    <location>
        <position position="167"/>
    </location>
    <ligand>
        <name>Mn(2+)</name>
        <dbReference type="ChEBI" id="CHEBI:29035"/>
    </ligand>
</feature>
<protein>
    <recommendedName>
        <fullName evidence="2 6">Superoxide dismutase</fullName>
        <ecNumber evidence="2 6">1.15.1.1</ecNumber>
    </recommendedName>
</protein>
<keyword evidence="3 5" id="KW-0479">Metal-binding</keyword>
<comment type="similarity">
    <text evidence="1 6">Belongs to the iron/manganese superoxide dismutase family.</text>
</comment>
<dbReference type="InterPro" id="IPR019832">
    <property type="entry name" value="Mn/Fe_SOD_C"/>
</dbReference>
<dbReference type="Pfam" id="PF02777">
    <property type="entry name" value="Sod_Fe_C"/>
    <property type="match status" value="1"/>
</dbReference>
<dbReference type="Gene3D" id="1.10.287.990">
    <property type="entry name" value="Fe,Mn superoxide dismutase (SOD) domain"/>
    <property type="match status" value="1"/>
</dbReference>
<organism evidence="9 10">
    <name type="scientific">Candidatus Oscillibacter excrementigallinarum</name>
    <dbReference type="NCBI Taxonomy" id="2838716"/>
    <lineage>
        <taxon>Bacteria</taxon>
        <taxon>Bacillati</taxon>
        <taxon>Bacillota</taxon>
        <taxon>Clostridia</taxon>
        <taxon>Eubacteriales</taxon>
        <taxon>Oscillospiraceae</taxon>
        <taxon>Oscillibacter</taxon>
    </lineage>
</organism>
<dbReference type="EC" id="1.15.1.1" evidence="2 6"/>
<feature type="binding site" evidence="5">
    <location>
        <position position="31"/>
    </location>
    <ligand>
        <name>Mn(2+)</name>
        <dbReference type="ChEBI" id="CHEBI:29035"/>
    </ligand>
</feature>
<evidence type="ECO:0000256" key="3">
    <source>
        <dbReference type="ARBA" id="ARBA00022723"/>
    </source>
</evidence>
<feature type="binding site" evidence="5">
    <location>
        <position position="86"/>
    </location>
    <ligand>
        <name>Mn(2+)</name>
        <dbReference type="ChEBI" id="CHEBI:29035"/>
    </ligand>
</feature>
<evidence type="ECO:0000313" key="10">
    <source>
        <dbReference type="Proteomes" id="UP000823824"/>
    </source>
</evidence>
<proteinExistence type="inferred from homology"/>
<dbReference type="PRINTS" id="PR01703">
    <property type="entry name" value="MNSODISMTASE"/>
</dbReference>
<evidence type="ECO:0000259" key="7">
    <source>
        <dbReference type="Pfam" id="PF00081"/>
    </source>
</evidence>
<dbReference type="InterPro" id="IPR036314">
    <property type="entry name" value="SOD_C_sf"/>
</dbReference>
<feature type="binding site" evidence="5">
    <location>
        <position position="171"/>
    </location>
    <ligand>
        <name>Mn(2+)</name>
        <dbReference type="ChEBI" id="CHEBI:29035"/>
    </ligand>
</feature>
<feature type="domain" description="Manganese/iron superoxide dismutase C-terminal" evidence="8">
    <location>
        <begin position="102"/>
        <end position="199"/>
    </location>
</feature>
<dbReference type="Proteomes" id="UP000823824">
    <property type="component" value="Unassembled WGS sequence"/>
</dbReference>
<evidence type="ECO:0000256" key="4">
    <source>
        <dbReference type="ARBA" id="ARBA00023002"/>
    </source>
</evidence>
<dbReference type="PANTHER" id="PTHR43595">
    <property type="entry name" value="37S RIBOSOMAL PROTEIN S26, MITOCHONDRIAL"/>
    <property type="match status" value="1"/>
</dbReference>
<evidence type="ECO:0000256" key="2">
    <source>
        <dbReference type="ARBA" id="ARBA00012682"/>
    </source>
</evidence>
<name>A0A9D2RRK3_9FIRM</name>
<dbReference type="EMBL" id="DWZJ01000030">
    <property type="protein sequence ID" value="HJB12831.1"/>
    <property type="molecule type" value="Genomic_DNA"/>
</dbReference>
<reference evidence="9" key="1">
    <citation type="journal article" date="2021" name="PeerJ">
        <title>Extensive microbial diversity within the chicken gut microbiome revealed by metagenomics and culture.</title>
        <authorList>
            <person name="Gilroy R."/>
            <person name="Ravi A."/>
            <person name="Getino M."/>
            <person name="Pursley I."/>
            <person name="Horton D.L."/>
            <person name="Alikhan N.F."/>
            <person name="Baker D."/>
            <person name="Gharbi K."/>
            <person name="Hall N."/>
            <person name="Watson M."/>
            <person name="Adriaenssens E.M."/>
            <person name="Foster-Nyarko E."/>
            <person name="Jarju S."/>
            <person name="Secka A."/>
            <person name="Antonio M."/>
            <person name="Oren A."/>
            <person name="Chaudhuri R.R."/>
            <person name="La Ragione R."/>
            <person name="Hildebrand F."/>
            <person name="Pallen M.J."/>
        </authorList>
    </citation>
    <scope>NUCLEOTIDE SEQUENCE</scope>
    <source>
        <strain evidence="9">ChiBcec18-1249</strain>
    </source>
</reference>
<accession>A0A9D2RRK3</accession>
<dbReference type="PROSITE" id="PS00088">
    <property type="entry name" value="SOD_MN"/>
    <property type="match status" value="1"/>
</dbReference>
<dbReference type="InterPro" id="IPR036324">
    <property type="entry name" value="Mn/Fe_SOD_N_sf"/>
</dbReference>
<sequence>MEQRYPFTLPPLPYAYDALEPELDEKVLHFHHDKHFAAYVDALNQLLERAPAYQSWSLWKLCLDWRELPDDLRQGVRNNAGGVFNHDLYFRTLHPLPVSAPDAALEGAVARDFGGMMKLKEAMRQAALGQFGSGWAWLTVDRDGRLAVQKTPNQDTPLPLSPLLCCDVWEHAYYLQYQNRRADYFEAWWRLVDWPLVSQLYADCMACRPPRPLS</sequence>
<comment type="function">
    <text evidence="6">Destroys radicals which are normally produced within the cells and which are toxic to biological systems.</text>
</comment>
<evidence type="ECO:0000313" key="9">
    <source>
        <dbReference type="EMBL" id="HJB12831.1"/>
    </source>
</evidence>
<gene>
    <name evidence="9" type="ORF">H9787_03885</name>
</gene>
<dbReference type="PANTHER" id="PTHR43595:SF2">
    <property type="entry name" value="SMALL RIBOSOMAL SUBUNIT PROTEIN MS42"/>
    <property type="match status" value="1"/>
</dbReference>
<dbReference type="InterPro" id="IPR019831">
    <property type="entry name" value="Mn/Fe_SOD_N"/>
</dbReference>
<dbReference type="GO" id="GO:0005737">
    <property type="term" value="C:cytoplasm"/>
    <property type="evidence" value="ECO:0007669"/>
    <property type="project" value="TreeGrafter"/>
</dbReference>
<keyword evidence="4 6" id="KW-0560">Oxidoreductase</keyword>
<dbReference type="SUPFAM" id="SSF46609">
    <property type="entry name" value="Fe,Mn superoxide dismutase (SOD), N-terminal domain"/>
    <property type="match status" value="1"/>
</dbReference>
<dbReference type="GO" id="GO:0046872">
    <property type="term" value="F:metal ion binding"/>
    <property type="evidence" value="ECO:0007669"/>
    <property type="project" value="UniProtKB-KW"/>
</dbReference>
<evidence type="ECO:0000256" key="5">
    <source>
        <dbReference type="PIRSR" id="PIRSR000349-1"/>
    </source>
</evidence>
<feature type="domain" description="Manganese/iron superoxide dismutase N-terminal" evidence="7">
    <location>
        <begin position="7"/>
        <end position="93"/>
    </location>
</feature>
<comment type="caution">
    <text evidence="9">The sequence shown here is derived from an EMBL/GenBank/DDBJ whole genome shotgun (WGS) entry which is preliminary data.</text>
</comment>
<dbReference type="PIRSF" id="PIRSF000349">
    <property type="entry name" value="SODismutase"/>
    <property type="match status" value="1"/>
</dbReference>